<organism evidence="4 5">
    <name type="scientific">Pristionchus entomophagus</name>
    <dbReference type="NCBI Taxonomy" id="358040"/>
    <lineage>
        <taxon>Eukaryota</taxon>
        <taxon>Metazoa</taxon>
        <taxon>Ecdysozoa</taxon>
        <taxon>Nematoda</taxon>
        <taxon>Chromadorea</taxon>
        <taxon>Rhabditida</taxon>
        <taxon>Rhabditina</taxon>
        <taxon>Diplogasteromorpha</taxon>
        <taxon>Diplogasteroidea</taxon>
        <taxon>Neodiplogasteridae</taxon>
        <taxon>Pristionchus</taxon>
    </lineage>
</organism>
<dbReference type="SMART" id="SM00093">
    <property type="entry name" value="SERPIN"/>
    <property type="match status" value="1"/>
</dbReference>
<proteinExistence type="inferred from homology"/>
<comment type="caution">
    <text evidence="4">The sequence shown here is derived from an EMBL/GenBank/DDBJ whole genome shotgun (WGS) entry which is preliminary data.</text>
</comment>
<dbReference type="Gene3D" id="2.30.39.10">
    <property type="entry name" value="Alpha-1-antitrypsin, domain 1"/>
    <property type="match status" value="1"/>
</dbReference>
<evidence type="ECO:0000313" key="5">
    <source>
        <dbReference type="Proteomes" id="UP001432027"/>
    </source>
</evidence>
<dbReference type="InterPro" id="IPR042178">
    <property type="entry name" value="Serpin_sf_1"/>
</dbReference>
<name>A0AAV5TA03_9BILA</name>
<dbReference type="InterPro" id="IPR036186">
    <property type="entry name" value="Serpin_sf"/>
</dbReference>
<keyword evidence="5" id="KW-1185">Reference proteome</keyword>
<dbReference type="CDD" id="cd00172">
    <property type="entry name" value="serpin"/>
    <property type="match status" value="1"/>
</dbReference>
<dbReference type="GO" id="GO:0005615">
    <property type="term" value="C:extracellular space"/>
    <property type="evidence" value="ECO:0007669"/>
    <property type="project" value="InterPro"/>
</dbReference>
<feature type="non-terminal residue" evidence="4">
    <location>
        <position position="1"/>
    </location>
</feature>
<evidence type="ECO:0000259" key="3">
    <source>
        <dbReference type="SMART" id="SM00093"/>
    </source>
</evidence>
<dbReference type="GO" id="GO:0004867">
    <property type="term" value="F:serine-type endopeptidase inhibitor activity"/>
    <property type="evidence" value="ECO:0007669"/>
    <property type="project" value="InterPro"/>
</dbReference>
<dbReference type="SUPFAM" id="SSF56574">
    <property type="entry name" value="Serpins"/>
    <property type="match status" value="1"/>
</dbReference>
<gene>
    <name evidence="4" type="ORF">PENTCL1PPCAC_14233</name>
</gene>
<evidence type="ECO:0000256" key="2">
    <source>
        <dbReference type="RuleBase" id="RU000411"/>
    </source>
</evidence>
<dbReference type="AlphaFoldDB" id="A0AAV5TA03"/>
<reference evidence="4" key="1">
    <citation type="submission" date="2023-10" db="EMBL/GenBank/DDBJ databases">
        <title>Genome assembly of Pristionchus species.</title>
        <authorList>
            <person name="Yoshida K."/>
            <person name="Sommer R.J."/>
        </authorList>
    </citation>
    <scope>NUCLEOTIDE SEQUENCE</scope>
    <source>
        <strain evidence="4">RS0144</strain>
    </source>
</reference>
<comment type="similarity">
    <text evidence="1 2">Belongs to the serpin family.</text>
</comment>
<evidence type="ECO:0000313" key="4">
    <source>
        <dbReference type="EMBL" id="GMS92058.1"/>
    </source>
</evidence>
<protein>
    <recommendedName>
        <fullName evidence="3">Serpin domain-containing protein</fullName>
    </recommendedName>
</protein>
<feature type="non-terminal residue" evidence="4">
    <location>
        <position position="372"/>
    </location>
</feature>
<dbReference type="EMBL" id="BTSX01000004">
    <property type="protein sequence ID" value="GMS92058.1"/>
    <property type="molecule type" value="Genomic_DNA"/>
</dbReference>
<accession>A0AAV5TA03</accession>
<dbReference type="PANTHER" id="PTHR11461">
    <property type="entry name" value="SERINE PROTEASE INHIBITOR, SERPIN"/>
    <property type="match status" value="1"/>
</dbReference>
<sequence>SLAPNSLFRPLFPIQSMSASTEFALGLLRAASGGDENFVISPFSLGAALAIVHDGAKEDTQEELTKLLGKDLSASEVSSLYSSLTSALSEKNAEVVTSVVNRFFLDKDFTLKSEYQTQVETAYKAGAENIDFNEADGSAKHVNSFVNDNTGGMIPELVTADSFADAVAILINAVYFKGAWKKPFEKDYTMSQPFHGIVGDRDDLLLIRDAREHANCGESEYLSWRFPYQDPAYSLVVLMPSGDFGEWRASLTTEQLHGAIDSLHKGSINLELPKFRIESSTDGKAALQKLGVQRIFGPDAKSPTSIAEGLKVSEIVHKAMIEVSEEGTEAAAATQVAMVEKMMVMSMAPVDLTFDCPFLYVLLKEDTVLFLG</sequence>
<dbReference type="InterPro" id="IPR023796">
    <property type="entry name" value="Serpin_dom"/>
</dbReference>
<dbReference type="Pfam" id="PF00079">
    <property type="entry name" value="Serpin"/>
    <property type="match status" value="1"/>
</dbReference>
<feature type="domain" description="Serpin" evidence="3">
    <location>
        <begin position="25"/>
        <end position="372"/>
    </location>
</feature>
<dbReference type="Proteomes" id="UP001432027">
    <property type="component" value="Unassembled WGS sequence"/>
</dbReference>
<dbReference type="PANTHER" id="PTHR11461:SF211">
    <property type="entry name" value="GH10112P-RELATED"/>
    <property type="match status" value="1"/>
</dbReference>
<dbReference type="InterPro" id="IPR042185">
    <property type="entry name" value="Serpin_sf_2"/>
</dbReference>
<dbReference type="Gene3D" id="3.30.497.10">
    <property type="entry name" value="Antithrombin, subunit I, domain 2"/>
    <property type="match status" value="1"/>
</dbReference>
<dbReference type="InterPro" id="IPR000215">
    <property type="entry name" value="Serpin_fam"/>
</dbReference>
<evidence type="ECO:0000256" key="1">
    <source>
        <dbReference type="ARBA" id="ARBA00009500"/>
    </source>
</evidence>